<dbReference type="CDD" id="cd00167">
    <property type="entry name" value="SANT"/>
    <property type="match status" value="2"/>
</dbReference>
<dbReference type="SMART" id="SM00717">
    <property type="entry name" value="SANT"/>
    <property type="match status" value="3"/>
</dbReference>
<dbReference type="AlphaFoldDB" id="A0A1V6R446"/>
<dbReference type="InterPro" id="IPR001005">
    <property type="entry name" value="SANT/Myb"/>
</dbReference>
<dbReference type="PROSITE" id="PS51293">
    <property type="entry name" value="SANT"/>
    <property type="match status" value="1"/>
</dbReference>
<keyword evidence="9" id="KW-1185">Reference proteome</keyword>
<feature type="domain" description="Myb-like" evidence="5">
    <location>
        <begin position="16"/>
        <end position="62"/>
    </location>
</feature>
<dbReference type="PROSITE" id="PS50090">
    <property type="entry name" value="MYB_LIKE"/>
    <property type="match status" value="3"/>
</dbReference>
<keyword evidence="4" id="KW-0539">Nucleus</keyword>
<dbReference type="STRING" id="29845.A0A1V6R446"/>
<proteinExistence type="predicted"/>
<evidence type="ECO:0000256" key="3">
    <source>
        <dbReference type="ARBA" id="ARBA00023163"/>
    </source>
</evidence>
<dbReference type="GO" id="GO:0001006">
    <property type="term" value="F:RNA polymerase III type 3 promoter sequence-specific DNA binding"/>
    <property type="evidence" value="ECO:0007669"/>
    <property type="project" value="TreeGrafter"/>
</dbReference>
<dbReference type="Gene3D" id="1.10.10.60">
    <property type="entry name" value="Homeodomain-like"/>
    <property type="match status" value="3"/>
</dbReference>
<dbReference type="PROSITE" id="PS51294">
    <property type="entry name" value="HTH_MYB"/>
    <property type="match status" value="1"/>
</dbReference>
<dbReference type="InterPro" id="IPR009057">
    <property type="entry name" value="Homeodomain-like_sf"/>
</dbReference>
<organism evidence="8 9">
    <name type="scientific">Penicillium vulpinum</name>
    <dbReference type="NCBI Taxonomy" id="29845"/>
    <lineage>
        <taxon>Eukaryota</taxon>
        <taxon>Fungi</taxon>
        <taxon>Dikarya</taxon>
        <taxon>Ascomycota</taxon>
        <taxon>Pezizomycotina</taxon>
        <taxon>Eurotiomycetes</taxon>
        <taxon>Eurotiomycetidae</taxon>
        <taxon>Eurotiales</taxon>
        <taxon>Aspergillaceae</taxon>
        <taxon>Penicillium</taxon>
    </lineage>
</organism>
<comment type="caution">
    <text evidence="8">The sequence shown here is derived from an EMBL/GenBank/DDBJ whole genome shotgun (WGS) entry which is preliminary data.</text>
</comment>
<accession>A0A1V6R446</accession>
<reference evidence="9" key="1">
    <citation type="journal article" date="2017" name="Nat. Microbiol.">
        <title>Global analysis of biosynthetic gene clusters reveals vast potential of secondary metabolite production in Penicillium species.</title>
        <authorList>
            <person name="Nielsen J.C."/>
            <person name="Grijseels S."/>
            <person name="Prigent S."/>
            <person name="Ji B."/>
            <person name="Dainat J."/>
            <person name="Nielsen K.F."/>
            <person name="Frisvad J.C."/>
            <person name="Workman M."/>
            <person name="Nielsen J."/>
        </authorList>
    </citation>
    <scope>NUCLEOTIDE SEQUENCE [LARGE SCALE GENOMIC DNA]</scope>
    <source>
        <strain evidence="9">IBT 29486</strain>
    </source>
</reference>
<keyword evidence="3" id="KW-0804">Transcription</keyword>
<evidence type="ECO:0000259" key="5">
    <source>
        <dbReference type="PROSITE" id="PS50090"/>
    </source>
</evidence>
<feature type="domain" description="Myb-like" evidence="5">
    <location>
        <begin position="119"/>
        <end position="160"/>
    </location>
</feature>
<protein>
    <recommendedName>
        <fullName evidence="10">Myb-like domain-containing protein</fullName>
    </recommendedName>
</protein>
<dbReference type="GO" id="GO:0019185">
    <property type="term" value="C:snRNA-activating protein complex"/>
    <property type="evidence" value="ECO:0007669"/>
    <property type="project" value="TreeGrafter"/>
</dbReference>
<feature type="non-terminal residue" evidence="8">
    <location>
        <position position="160"/>
    </location>
</feature>
<keyword evidence="1" id="KW-0805">Transcription regulation</keyword>
<evidence type="ECO:0000256" key="2">
    <source>
        <dbReference type="ARBA" id="ARBA00023125"/>
    </source>
</evidence>
<dbReference type="InterPro" id="IPR017930">
    <property type="entry name" value="Myb_dom"/>
</dbReference>
<evidence type="ECO:0000256" key="4">
    <source>
        <dbReference type="ARBA" id="ARBA00023242"/>
    </source>
</evidence>
<dbReference type="Pfam" id="PF00249">
    <property type="entry name" value="Myb_DNA-binding"/>
    <property type="match status" value="1"/>
</dbReference>
<dbReference type="PANTHER" id="PTHR46621">
    <property type="entry name" value="SNRNA-ACTIVATING PROTEIN COMPLEX SUBUNIT 4"/>
    <property type="match status" value="1"/>
</dbReference>
<evidence type="ECO:0008006" key="10">
    <source>
        <dbReference type="Google" id="ProtNLM"/>
    </source>
</evidence>
<dbReference type="EMBL" id="MDYP01000099">
    <property type="protein sequence ID" value="OQD95992.1"/>
    <property type="molecule type" value="Genomic_DNA"/>
</dbReference>
<dbReference type="PANTHER" id="PTHR46621:SF1">
    <property type="entry name" value="SNRNA-ACTIVATING PROTEIN COMPLEX SUBUNIT 4"/>
    <property type="match status" value="1"/>
</dbReference>
<evidence type="ECO:0000259" key="6">
    <source>
        <dbReference type="PROSITE" id="PS51293"/>
    </source>
</evidence>
<name>A0A1V6R446_9EURO</name>
<sequence>MSSPTSLSCLPATNFWTETEDQILRSSVLDQADEETIDWHRVAAQLPGRTNKDSRKRWVYSLFPTLNKGTWTERENDLLQEGVRIHGTRWSLIARVVQTRNPDQCSRRWHEVLKPFIDRSSRWTLYEDDMLRKAVYTHGRRWIEIVERYFPHRTPNTTRS</sequence>
<dbReference type="InterPro" id="IPR017884">
    <property type="entry name" value="SANT_dom"/>
</dbReference>
<feature type="domain" description="Myb-like" evidence="5">
    <location>
        <begin position="63"/>
        <end position="113"/>
    </location>
</feature>
<evidence type="ECO:0000313" key="9">
    <source>
        <dbReference type="Proteomes" id="UP000191518"/>
    </source>
</evidence>
<dbReference type="InterPro" id="IPR051575">
    <property type="entry name" value="Myb-like_DNA-bd"/>
</dbReference>
<dbReference type="GO" id="GO:0042795">
    <property type="term" value="P:snRNA transcription by RNA polymerase II"/>
    <property type="evidence" value="ECO:0007669"/>
    <property type="project" value="TreeGrafter"/>
</dbReference>
<feature type="domain" description="SANT" evidence="6">
    <location>
        <begin position="66"/>
        <end position="105"/>
    </location>
</feature>
<feature type="domain" description="HTH myb-type" evidence="7">
    <location>
        <begin position="64"/>
        <end position="117"/>
    </location>
</feature>
<dbReference type="GO" id="GO:0042796">
    <property type="term" value="P:snRNA transcription by RNA polymerase III"/>
    <property type="evidence" value="ECO:0007669"/>
    <property type="project" value="TreeGrafter"/>
</dbReference>
<dbReference type="GO" id="GO:0000978">
    <property type="term" value="F:RNA polymerase II cis-regulatory region sequence-specific DNA binding"/>
    <property type="evidence" value="ECO:0007669"/>
    <property type="project" value="TreeGrafter"/>
</dbReference>
<dbReference type="Proteomes" id="UP000191518">
    <property type="component" value="Unassembled WGS sequence"/>
</dbReference>
<evidence type="ECO:0000256" key="1">
    <source>
        <dbReference type="ARBA" id="ARBA00023015"/>
    </source>
</evidence>
<evidence type="ECO:0000259" key="7">
    <source>
        <dbReference type="PROSITE" id="PS51294"/>
    </source>
</evidence>
<evidence type="ECO:0000313" key="8">
    <source>
        <dbReference type="EMBL" id="OQD95992.1"/>
    </source>
</evidence>
<gene>
    <name evidence="8" type="ORF">PENVUL_c099G03252</name>
</gene>
<dbReference type="SUPFAM" id="SSF46689">
    <property type="entry name" value="Homeodomain-like"/>
    <property type="match status" value="2"/>
</dbReference>
<keyword evidence="2" id="KW-0238">DNA-binding</keyword>